<dbReference type="Proteomes" id="UP000262621">
    <property type="component" value="Unassembled WGS sequence"/>
</dbReference>
<evidence type="ECO:0000313" key="2">
    <source>
        <dbReference type="EMBL" id="RFS47020.1"/>
    </source>
</evidence>
<keyword evidence="3" id="KW-1185">Reference proteome</keyword>
<feature type="region of interest" description="Disordered" evidence="1">
    <location>
        <begin position="25"/>
        <end position="113"/>
    </location>
</feature>
<reference evidence="2 3" key="1">
    <citation type="submission" date="2018-08" db="EMBL/GenBank/DDBJ databases">
        <title>Verrucosispora craniellae sp. nov., isolated from a marine sponge in the South China Sea.</title>
        <authorList>
            <person name="Li L."/>
            <person name="Lin H.W."/>
        </authorList>
    </citation>
    <scope>NUCLEOTIDE SEQUENCE [LARGE SCALE GENOMIC DNA]</scope>
    <source>
        <strain evidence="2 3">LHW63014</strain>
    </source>
</reference>
<feature type="compositionally biased region" description="Basic residues" evidence="1">
    <location>
        <begin position="36"/>
        <end position="47"/>
    </location>
</feature>
<organism evidence="2 3">
    <name type="scientific">Micromonospora craniellae</name>
    <dbReference type="NCBI Taxonomy" id="2294034"/>
    <lineage>
        <taxon>Bacteria</taxon>
        <taxon>Bacillati</taxon>
        <taxon>Actinomycetota</taxon>
        <taxon>Actinomycetes</taxon>
        <taxon>Micromonosporales</taxon>
        <taxon>Micromonosporaceae</taxon>
        <taxon>Micromonospora</taxon>
    </lineage>
</organism>
<evidence type="ECO:0000256" key="1">
    <source>
        <dbReference type="SAM" id="MobiDB-lite"/>
    </source>
</evidence>
<dbReference type="EMBL" id="QVFU01000005">
    <property type="protein sequence ID" value="RFS47020.1"/>
    <property type="molecule type" value="Genomic_DNA"/>
</dbReference>
<feature type="compositionally biased region" description="Gly residues" evidence="1">
    <location>
        <begin position="99"/>
        <end position="113"/>
    </location>
</feature>
<gene>
    <name evidence="2" type="ORF">D0Q02_07610</name>
</gene>
<dbReference type="AlphaFoldDB" id="A0A372G2S0"/>
<dbReference type="RefSeq" id="WP_147333417.1">
    <property type="nucleotide sequence ID" value="NZ_CP061725.1"/>
</dbReference>
<feature type="compositionally biased region" description="Gly residues" evidence="1">
    <location>
        <begin position="52"/>
        <end position="77"/>
    </location>
</feature>
<name>A0A372G2S0_9ACTN</name>
<evidence type="ECO:0000313" key="3">
    <source>
        <dbReference type="Proteomes" id="UP000262621"/>
    </source>
</evidence>
<proteinExistence type="predicted"/>
<protein>
    <submittedName>
        <fullName evidence="2">Uncharacterized protein</fullName>
    </submittedName>
</protein>
<comment type="caution">
    <text evidence="2">The sequence shown here is derived from an EMBL/GenBank/DDBJ whole genome shotgun (WGS) entry which is preliminary data.</text>
</comment>
<sequence length="113" mass="11041">MVAHKMIVIDGVRWRADEARAQGLVDAAGLPNGKAKTARKQPQRHTGHVNGPDGGGPVQGDGEQGSGDPGQSAGGQSGRARGTSRAKGKAATGEQGDSAGTGDGDGGQGDGAS</sequence>
<accession>A0A372G2S0</accession>